<dbReference type="Pfam" id="PF00512">
    <property type="entry name" value="HisKA"/>
    <property type="match status" value="1"/>
</dbReference>
<keyword evidence="4" id="KW-0597">Phosphoprotein</keyword>
<feature type="transmembrane region" description="Helical" evidence="13">
    <location>
        <begin position="133"/>
        <end position="152"/>
    </location>
</feature>
<evidence type="ECO:0000256" key="10">
    <source>
        <dbReference type="ARBA" id="ARBA00022989"/>
    </source>
</evidence>
<evidence type="ECO:0000256" key="13">
    <source>
        <dbReference type="SAM" id="Phobius"/>
    </source>
</evidence>
<evidence type="ECO:0000313" key="18">
    <source>
        <dbReference type="Proteomes" id="UP001273505"/>
    </source>
</evidence>
<dbReference type="SMART" id="SM00086">
    <property type="entry name" value="PAC"/>
    <property type="match status" value="1"/>
</dbReference>
<dbReference type="Proteomes" id="UP001273505">
    <property type="component" value="Unassembled WGS sequence"/>
</dbReference>
<dbReference type="Gene3D" id="1.10.287.130">
    <property type="match status" value="1"/>
</dbReference>
<evidence type="ECO:0000256" key="6">
    <source>
        <dbReference type="ARBA" id="ARBA00022692"/>
    </source>
</evidence>
<name>A0ABU4S2I7_9GAMM</name>
<dbReference type="Pfam" id="PF13426">
    <property type="entry name" value="PAS_9"/>
    <property type="match status" value="1"/>
</dbReference>
<evidence type="ECO:0000256" key="9">
    <source>
        <dbReference type="ARBA" id="ARBA00022840"/>
    </source>
</evidence>
<feature type="transmembrane region" description="Helical" evidence="13">
    <location>
        <begin position="100"/>
        <end position="121"/>
    </location>
</feature>
<evidence type="ECO:0000259" key="15">
    <source>
        <dbReference type="PROSITE" id="PS50112"/>
    </source>
</evidence>
<reference evidence="17 18" key="1">
    <citation type="submission" date="2023-11" db="EMBL/GenBank/DDBJ databases">
        <title>Gilvimarinus fulvus sp. nov., isolated from the surface of Kelp.</title>
        <authorList>
            <person name="Sun Y.Y."/>
            <person name="Gong Y."/>
            <person name="Du Z.J."/>
        </authorList>
    </citation>
    <scope>NUCLEOTIDE SEQUENCE [LARGE SCALE GENOMIC DNA]</scope>
    <source>
        <strain evidence="17 18">SDUM040013</strain>
    </source>
</reference>
<dbReference type="Pfam" id="PF02518">
    <property type="entry name" value="HATPase_c"/>
    <property type="match status" value="1"/>
</dbReference>
<dbReference type="Gene3D" id="3.30.565.10">
    <property type="entry name" value="Histidine kinase-like ATPase, C-terminal domain"/>
    <property type="match status" value="1"/>
</dbReference>
<dbReference type="SUPFAM" id="SSF55874">
    <property type="entry name" value="ATPase domain of HSP90 chaperone/DNA topoisomerase II/histidine kinase"/>
    <property type="match status" value="1"/>
</dbReference>
<dbReference type="InterPro" id="IPR050351">
    <property type="entry name" value="BphY/WalK/GraS-like"/>
</dbReference>
<dbReference type="Gene3D" id="6.10.340.10">
    <property type="match status" value="1"/>
</dbReference>
<evidence type="ECO:0000259" key="16">
    <source>
        <dbReference type="PROSITE" id="PS50113"/>
    </source>
</evidence>
<comment type="subcellular location">
    <subcellularLocation>
        <location evidence="2">Membrane</location>
        <topology evidence="2">Multi-pass membrane protein</topology>
    </subcellularLocation>
</comment>
<evidence type="ECO:0000256" key="8">
    <source>
        <dbReference type="ARBA" id="ARBA00022777"/>
    </source>
</evidence>
<dbReference type="RefSeq" id="WP_302723679.1">
    <property type="nucleotide sequence ID" value="NZ_JAULRU010000675.1"/>
</dbReference>
<evidence type="ECO:0000256" key="4">
    <source>
        <dbReference type="ARBA" id="ARBA00022553"/>
    </source>
</evidence>
<keyword evidence="12 13" id="KW-0472">Membrane</keyword>
<keyword evidence="11" id="KW-0902">Two-component regulatory system</keyword>
<keyword evidence="5" id="KW-0808">Transferase</keyword>
<dbReference type="PANTHER" id="PTHR42878:SF7">
    <property type="entry name" value="SENSOR HISTIDINE KINASE GLRK"/>
    <property type="match status" value="1"/>
</dbReference>
<feature type="transmembrane region" description="Helical" evidence="13">
    <location>
        <begin position="172"/>
        <end position="191"/>
    </location>
</feature>
<keyword evidence="8" id="KW-0418">Kinase</keyword>
<protein>
    <recommendedName>
        <fullName evidence="3">histidine kinase</fullName>
        <ecNumber evidence="3">2.7.13.3</ecNumber>
    </recommendedName>
</protein>
<feature type="domain" description="PAC" evidence="16">
    <location>
        <begin position="518"/>
        <end position="570"/>
    </location>
</feature>
<dbReference type="NCBIfam" id="TIGR00229">
    <property type="entry name" value="sensory_box"/>
    <property type="match status" value="1"/>
</dbReference>
<keyword evidence="18" id="KW-1185">Reference proteome</keyword>
<dbReference type="CDD" id="cd16922">
    <property type="entry name" value="HATPase_EvgS-ArcB-TorS-like"/>
    <property type="match status" value="1"/>
</dbReference>
<feature type="transmembrane region" description="Helical" evidence="13">
    <location>
        <begin position="72"/>
        <end position="88"/>
    </location>
</feature>
<dbReference type="SMART" id="SM00387">
    <property type="entry name" value="HATPase_c"/>
    <property type="match status" value="1"/>
</dbReference>
<keyword evidence="7" id="KW-0547">Nucleotide-binding</keyword>
<dbReference type="EMBL" id="JAXAFO010000051">
    <property type="protein sequence ID" value="MDX6851353.1"/>
    <property type="molecule type" value="Genomic_DNA"/>
</dbReference>
<organism evidence="17 18">
    <name type="scientific">Gilvimarinus gilvus</name>
    <dbReference type="NCBI Taxonomy" id="3058038"/>
    <lineage>
        <taxon>Bacteria</taxon>
        <taxon>Pseudomonadati</taxon>
        <taxon>Pseudomonadota</taxon>
        <taxon>Gammaproteobacteria</taxon>
        <taxon>Cellvibrionales</taxon>
        <taxon>Cellvibrionaceae</taxon>
        <taxon>Gilvimarinus</taxon>
    </lineage>
</organism>
<dbReference type="InterPro" id="IPR001610">
    <property type="entry name" value="PAC"/>
</dbReference>
<evidence type="ECO:0000256" key="5">
    <source>
        <dbReference type="ARBA" id="ARBA00022679"/>
    </source>
</evidence>
<feature type="domain" description="Histidine kinase" evidence="14">
    <location>
        <begin position="574"/>
        <end position="792"/>
    </location>
</feature>
<dbReference type="GO" id="GO:0005524">
    <property type="term" value="F:ATP binding"/>
    <property type="evidence" value="ECO:0007669"/>
    <property type="project" value="UniProtKB-KW"/>
</dbReference>
<dbReference type="PROSITE" id="PS50112">
    <property type="entry name" value="PAS"/>
    <property type="match status" value="1"/>
</dbReference>
<dbReference type="PROSITE" id="PS50109">
    <property type="entry name" value="HIS_KIN"/>
    <property type="match status" value="1"/>
</dbReference>
<dbReference type="PRINTS" id="PR00344">
    <property type="entry name" value="BCTRLSENSOR"/>
</dbReference>
<dbReference type="EC" id="2.7.13.3" evidence="3"/>
<evidence type="ECO:0000256" key="7">
    <source>
        <dbReference type="ARBA" id="ARBA00022741"/>
    </source>
</evidence>
<dbReference type="InterPro" id="IPR003661">
    <property type="entry name" value="HisK_dim/P_dom"/>
</dbReference>
<dbReference type="SMART" id="SM00388">
    <property type="entry name" value="HisKA"/>
    <property type="match status" value="1"/>
</dbReference>
<feature type="transmembrane region" description="Helical" evidence="13">
    <location>
        <begin position="41"/>
        <end position="65"/>
    </location>
</feature>
<keyword evidence="6 13" id="KW-0812">Transmembrane</keyword>
<proteinExistence type="predicted"/>
<feature type="domain" description="PAS" evidence="15">
    <location>
        <begin position="429"/>
        <end position="501"/>
    </location>
</feature>
<dbReference type="InterPro" id="IPR005467">
    <property type="entry name" value="His_kinase_dom"/>
</dbReference>
<dbReference type="InterPro" id="IPR004358">
    <property type="entry name" value="Sig_transdc_His_kin-like_C"/>
</dbReference>
<comment type="catalytic activity">
    <reaction evidence="1">
        <text>ATP + protein L-histidine = ADP + protein N-phospho-L-histidine.</text>
        <dbReference type="EC" id="2.7.13.3"/>
    </reaction>
</comment>
<gene>
    <name evidence="17" type="ORF">SCD92_18400</name>
</gene>
<dbReference type="InterPro" id="IPR036097">
    <property type="entry name" value="HisK_dim/P_sf"/>
</dbReference>
<dbReference type="InterPro" id="IPR003594">
    <property type="entry name" value="HATPase_dom"/>
</dbReference>
<dbReference type="Gene3D" id="3.30.450.20">
    <property type="entry name" value="PAS domain"/>
    <property type="match status" value="1"/>
</dbReference>
<dbReference type="InterPro" id="IPR000014">
    <property type="entry name" value="PAS"/>
</dbReference>
<evidence type="ECO:0000256" key="11">
    <source>
        <dbReference type="ARBA" id="ARBA00023012"/>
    </source>
</evidence>
<evidence type="ECO:0000259" key="14">
    <source>
        <dbReference type="PROSITE" id="PS50109"/>
    </source>
</evidence>
<dbReference type="PROSITE" id="PS50113">
    <property type="entry name" value="PAC"/>
    <property type="match status" value="1"/>
</dbReference>
<accession>A0ABU4S2I7</accession>
<dbReference type="InterPro" id="IPR000700">
    <property type="entry name" value="PAS-assoc_C"/>
</dbReference>
<evidence type="ECO:0000313" key="17">
    <source>
        <dbReference type="EMBL" id="MDX6851353.1"/>
    </source>
</evidence>
<keyword evidence="10 13" id="KW-1133">Transmembrane helix</keyword>
<evidence type="ECO:0000256" key="1">
    <source>
        <dbReference type="ARBA" id="ARBA00000085"/>
    </source>
</evidence>
<dbReference type="PANTHER" id="PTHR42878">
    <property type="entry name" value="TWO-COMPONENT HISTIDINE KINASE"/>
    <property type="match status" value="1"/>
</dbReference>
<dbReference type="CDD" id="cd00130">
    <property type="entry name" value="PAS"/>
    <property type="match status" value="1"/>
</dbReference>
<dbReference type="CDD" id="cd00082">
    <property type="entry name" value="HisKA"/>
    <property type="match status" value="1"/>
</dbReference>
<evidence type="ECO:0000256" key="12">
    <source>
        <dbReference type="ARBA" id="ARBA00023136"/>
    </source>
</evidence>
<evidence type="ECO:0000256" key="3">
    <source>
        <dbReference type="ARBA" id="ARBA00012438"/>
    </source>
</evidence>
<keyword evidence="9 17" id="KW-0067">ATP-binding</keyword>
<evidence type="ECO:0000256" key="2">
    <source>
        <dbReference type="ARBA" id="ARBA00004141"/>
    </source>
</evidence>
<dbReference type="SUPFAM" id="SSF55785">
    <property type="entry name" value="PYP-like sensor domain (PAS domain)"/>
    <property type="match status" value="1"/>
</dbReference>
<dbReference type="InterPro" id="IPR036890">
    <property type="entry name" value="HATPase_C_sf"/>
</dbReference>
<sequence>MKIIYKQILAIIALALLALAGNMLNVSLLFGLHFIFGSVAAMLAVKLLGLWPAVVVATVGGAYTWGLWGHPYAMVIFALEAVTVSVLYRRGLRNLVLADLVYWLVAGLWLVSLFYGGVLGLDAASTAIVALKQLLNGLFNALIAGILIKVIIWLYQDGSVNWLPKDIRLDELLFHVLLFLTLIAGATPVVMDSYTYKGQLEKTLAEELEGVLGETDERIKNQPNTRYILEGELVRHSTSAGVSGLTLINRSGEIIANVGVAESPKVDGKSLTSAPNLSVWIPDTGGSLMSRWKNGHYLYREPLSNLAGAELIVYKPAEPLIQKVELQRDKSFSFLAVMTLISVLISFVLSRVLTKPLQRLENISKQLPEHIRQNTLPELPTSKVHEYSNLTNSLKGMSDVLTETFSELDRMRANLEQEVVSRTRELKNTSTMLKNVVGASTEMAIVATDTEGVITLFNSGAENLLGYGSHKLVGKETPALFHLPSEINTRAGELSQQLGEKIEGFRVFTELALRDGSDAREWTFVTKHGEQIPVMLRVTPIHNESGELSGFLGIAEDVSERKRIENFKNEFISTVSHELRTPITSISGSIRLIASGHLGDVPEKMGRLLETAERNSKRLSLLINDLLDIEKIAAGKLDFDMKSMPLLPVIEQTIEENQSYGAERKVTLVLVCGESDINIVADELRLKQVMANLLSNAIKFSPVESEVIVDVASTEGKVTVSVLDKGPGVPAEFHDRIFHKFAQADSSDTRQVGGTGLGLAITKELITQMRGNINFETSQGEGTRFYFSLPVE</sequence>
<dbReference type="SUPFAM" id="SSF47384">
    <property type="entry name" value="Homodimeric domain of signal transducing histidine kinase"/>
    <property type="match status" value="1"/>
</dbReference>
<feature type="transmembrane region" description="Helical" evidence="13">
    <location>
        <begin position="332"/>
        <end position="353"/>
    </location>
</feature>
<dbReference type="InterPro" id="IPR035965">
    <property type="entry name" value="PAS-like_dom_sf"/>
</dbReference>
<comment type="caution">
    <text evidence="17">The sequence shown here is derived from an EMBL/GenBank/DDBJ whole genome shotgun (WGS) entry which is preliminary data.</text>
</comment>